<dbReference type="AlphaFoldDB" id="A1TMZ6"/>
<evidence type="ECO:0000313" key="2">
    <source>
        <dbReference type="EMBL" id="ABM32334.1"/>
    </source>
</evidence>
<reference evidence="2 3" key="1">
    <citation type="submission" date="2006-12" db="EMBL/GenBank/DDBJ databases">
        <title>Complete sequence of Acidovorax avenae subsp. citrulli AAC00-1.</title>
        <authorList>
            <consortium name="US DOE Joint Genome Institute"/>
            <person name="Copeland A."/>
            <person name="Lucas S."/>
            <person name="Lapidus A."/>
            <person name="Barry K."/>
            <person name="Detter J.C."/>
            <person name="Glavina del Rio T."/>
            <person name="Dalin E."/>
            <person name="Tice H."/>
            <person name="Pitluck S."/>
            <person name="Kiss H."/>
            <person name="Brettin T."/>
            <person name="Bruce D."/>
            <person name="Han C."/>
            <person name="Tapia R."/>
            <person name="Gilna P."/>
            <person name="Schmutz J."/>
            <person name="Larimer F."/>
            <person name="Land M."/>
            <person name="Hauser L."/>
            <person name="Kyrpides N."/>
            <person name="Kim E."/>
            <person name="Stahl D."/>
            <person name="Richardson P."/>
        </authorList>
    </citation>
    <scope>NUCLEOTIDE SEQUENCE [LARGE SCALE GENOMIC DNA]</scope>
    <source>
        <strain evidence="2 3">AAC00-1</strain>
    </source>
</reference>
<feature type="compositionally biased region" description="Basic residues" evidence="1">
    <location>
        <begin position="7"/>
        <end position="19"/>
    </location>
</feature>
<accession>A1TMZ6</accession>
<evidence type="ECO:0000256" key="1">
    <source>
        <dbReference type="SAM" id="MobiDB-lite"/>
    </source>
</evidence>
<dbReference type="EMBL" id="CP000512">
    <property type="protein sequence ID" value="ABM32334.1"/>
    <property type="molecule type" value="Genomic_DNA"/>
</dbReference>
<protein>
    <submittedName>
        <fullName evidence="2">Uncharacterized protein</fullName>
    </submittedName>
</protein>
<organism evidence="2 3">
    <name type="scientific">Paracidovorax citrulli (strain AAC00-1)</name>
    <name type="common">Acidovorax citrulli</name>
    <dbReference type="NCBI Taxonomy" id="397945"/>
    <lineage>
        <taxon>Bacteria</taxon>
        <taxon>Pseudomonadati</taxon>
        <taxon>Pseudomonadota</taxon>
        <taxon>Betaproteobacteria</taxon>
        <taxon>Burkholderiales</taxon>
        <taxon>Comamonadaceae</taxon>
        <taxon>Paracidovorax</taxon>
    </lineage>
</organism>
<dbReference type="Proteomes" id="UP000002596">
    <property type="component" value="Chromosome"/>
</dbReference>
<sequence>MVGASGRGRHQLPRRRGRRALPGGDASVASVCPVLLQQPAHIGHRPQEGGHGAVAAGTDEHETLPGRVAVGQHEIVRHARLRGAGAPGGAGL</sequence>
<name>A1TMZ6_PARC0</name>
<dbReference type="HOGENOM" id="CLU_2406548_0_0_4"/>
<dbReference type="KEGG" id="aav:Aave_1747"/>
<proteinExistence type="predicted"/>
<gene>
    <name evidence="2" type="ordered locus">Aave_1747</name>
</gene>
<evidence type="ECO:0000313" key="3">
    <source>
        <dbReference type="Proteomes" id="UP000002596"/>
    </source>
</evidence>
<dbReference type="STRING" id="397945.Aave_1747"/>
<feature type="region of interest" description="Disordered" evidence="1">
    <location>
        <begin position="1"/>
        <end position="25"/>
    </location>
</feature>